<dbReference type="Proteomes" id="UP000463224">
    <property type="component" value="Unassembled WGS sequence"/>
</dbReference>
<evidence type="ECO:0000313" key="3">
    <source>
        <dbReference type="Proteomes" id="UP000463224"/>
    </source>
</evidence>
<feature type="signal peptide" evidence="1">
    <location>
        <begin position="1"/>
        <end position="30"/>
    </location>
</feature>
<keyword evidence="1" id="KW-0732">Signal</keyword>
<gene>
    <name evidence="2" type="ORF">GN330_01860</name>
</gene>
<proteinExistence type="predicted"/>
<dbReference type="AlphaFoldDB" id="A0A844QA17"/>
<dbReference type="EMBL" id="WPHG01000001">
    <property type="protein sequence ID" value="MVA96002.1"/>
    <property type="molecule type" value="Genomic_DNA"/>
</dbReference>
<feature type="chain" id="PRO_5032361006" evidence="1">
    <location>
        <begin position="31"/>
        <end position="265"/>
    </location>
</feature>
<name>A0A844QA17_9HYPH</name>
<accession>A0A844QA17</accession>
<keyword evidence="3" id="KW-1185">Reference proteome</keyword>
<organism evidence="2 3">
    <name type="scientific">Nitratireductor arenosus</name>
    <dbReference type="NCBI Taxonomy" id="2682096"/>
    <lineage>
        <taxon>Bacteria</taxon>
        <taxon>Pseudomonadati</taxon>
        <taxon>Pseudomonadota</taxon>
        <taxon>Alphaproteobacteria</taxon>
        <taxon>Hyphomicrobiales</taxon>
        <taxon>Phyllobacteriaceae</taxon>
        <taxon>Nitratireductor</taxon>
    </lineage>
</organism>
<evidence type="ECO:0000313" key="2">
    <source>
        <dbReference type="EMBL" id="MVA96002.1"/>
    </source>
</evidence>
<dbReference type="RefSeq" id="WP_156710875.1">
    <property type="nucleotide sequence ID" value="NZ_WPHG01000001.1"/>
</dbReference>
<protein>
    <submittedName>
        <fullName evidence="2">Uncharacterized protein</fullName>
    </submittedName>
</protein>
<evidence type="ECO:0000256" key="1">
    <source>
        <dbReference type="SAM" id="SignalP"/>
    </source>
</evidence>
<sequence length="265" mass="28993">MRQGRDGGRKLLMGWVIAAALAAGSMPARAEIDGHGPDAWRVTGVAARDMLNARMGPGTAYPVLTRFSPDERGMRQVTCVPYYTPAPRAAMSRAEFSALPPRWCLMRSADLARTGWVNAAYLDPDHGGPAGGDVGHELGDDLIVAAEELVRTLYEMRSIENSGGNTGLYRLQGAKRYFHLEVARAFVSGQAGADPIYGAQDFDGRCEEPRRDADRPMFRGMITVHVDCVNFGRPQRATFSLRADPDQAGAPVRIFRIDHDGWSFP</sequence>
<comment type="caution">
    <text evidence="2">The sequence shown here is derived from an EMBL/GenBank/DDBJ whole genome shotgun (WGS) entry which is preliminary data.</text>
</comment>
<reference evidence="2 3" key="1">
    <citation type="submission" date="2019-12" db="EMBL/GenBank/DDBJ databases">
        <title>Nitratireductor arenosus sp. nov., Isolated from sea sand, Jeju island, South Korea.</title>
        <authorList>
            <person name="Kim W."/>
        </authorList>
    </citation>
    <scope>NUCLEOTIDE SEQUENCE [LARGE SCALE GENOMIC DNA]</scope>
    <source>
        <strain evidence="2 3">CAU 1489</strain>
    </source>
</reference>